<gene>
    <name evidence="8" type="ORF">IAB75_04270</name>
</gene>
<dbReference type="InterPro" id="IPR006103">
    <property type="entry name" value="Glyco_hydro_2_cat"/>
</dbReference>
<dbReference type="SUPFAM" id="SSF51445">
    <property type="entry name" value="(Trans)glycosidases"/>
    <property type="match status" value="1"/>
</dbReference>
<evidence type="ECO:0000256" key="1">
    <source>
        <dbReference type="ARBA" id="ARBA00007401"/>
    </source>
</evidence>
<dbReference type="Pfam" id="PF02836">
    <property type="entry name" value="Glyco_hydro_2_C"/>
    <property type="match status" value="1"/>
</dbReference>
<dbReference type="Gene3D" id="2.60.40.10">
    <property type="entry name" value="Immunoglobulins"/>
    <property type="match status" value="1"/>
</dbReference>
<dbReference type="AlphaFoldDB" id="A0A940II00"/>
<dbReference type="Gene3D" id="2.60.120.260">
    <property type="entry name" value="Galactose-binding domain-like"/>
    <property type="match status" value="2"/>
</dbReference>
<dbReference type="InterPro" id="IPR036156">
    <property type="entry name" value="Beta-gal/glucu_dom_sf"/>
</dbReference>
<dbReference type="GO" id="GO:0005975">
    <property type="term" value="P:carbohydrate metabolic process"/>
    <property type="evidence" value="ECO:0007669"/>
    <property type="project" value="InterPro"/>
</dbReference>
<dbReference type="SUPFAM" id="SSF49303">
    <property type="entry name" value="beta-Galactosidase/glucuronidase domain"/>
    <property type="match status" value="1"/>
</dbReference>
<dbReference type="InterPro" id="IPR013783">
    <property type="entry name" value="Ig-like_fold"/>
</dbReference>
<evidence type="ECO:0000313" key="9">
    <source>
        <dbReference type="Proteomes" id="UP000725002"/>
    </source>
</evidence>
<sequence length="719" mass="80409">MKRTLIPITVIATLLFACPPLAAYEPADDGMMTRWGKEVTPENVWQSYPRPRLERAEWLNLNGIWNCSVTPASAGISDAAFDREILVPFCIESALSGIAEAFAPDRKLWYKREFTVDPAWRGKNIILHFGAVDYQCEVFVDGKSVGTHTGGNNAFSFDITRALKGRGPHTLVVSVTDPTDTTPATRGKQKLKPGGIWYTPVSGIWKTVWLEPVGSAYMENIYPRADVDKGTVTFDFTAKGLKGGETVKVTVKDGGKEIAFAEGPAAGSLEVSVPDAQLWSPSSPKLYDVELFLVSKGKVIDRADSYFAMREVSKVKDEMGYERFALNGEPLFQYGPLDQGWWPDGLLTPPSEEAMLWDMVQLKNMGFNTLRKHIKVEPELYYYYADSLGLMVWQDMPSGFDSSKASEQHVAAFSKHDWDAPQEVVDQWKYEYEEMVSQLAFYPCITAWVVFNEGWGQHNTVQMTEFARSMDHGRLVNSVSGWADRNTGDYYDIHNYPSTAMIPADGTSGRISALGEFGGLSLPVSGHMLYEGKGWGYRKTNRDMDLMADYTTLVYDLETLVAQGLSAAIYTQTTDVEKEVNGLITYDREVVKLPEDVLSFMHDRLYRIRPVKADILVPVLRNGSVQEVPARTSAVSRAEFTVDREYGHLSLLLNTSGHVKVLINGIPVHTQQERKTRTCNQYNLSHLTGCLRPGKNIIEVFVDNIADKDSVLDFGLKAY</sequence>
<evidence type="ECO:0000256" key="4">
    <source>
        <dbReference type="SAM" id="SignalP"/>
    </source>
</evidence>
<protein>
    <submittedName>
        <fullName evidence="8">Beta-galactosidase</fullName>
    </submittedName>
</protein>
<dbReference type="SUPFAM" id="SSF49785">
    <property type="entry name" value="Galactose-binding domain-like"/>
    <property type="match status" value="1"/>
</dbReference>
<dbReference type="Pfam" id="PF00703">
    <property type="entry name" value="Glyco_hydro_2"/>
    <property type="match status" value="1"/>
</dbReference>
<dbReference type="PROSITE" id="PS51257">
    <property type="entry name" value="PROKAR_LIPOPROTEIN"/>
    <property type="match status" value="1"/>
</dbReference>
<feature type="domain" description="Glycoside hydrolase family 2 immunoglobulin-like beta-sandwich" evidence="5">
    <location>
        <begin position="217"/>
        <end position="310"/>
    </location>
</feature>
<reference evidence="8" key="2">
    <citation type="journal article" date="2021" name="PeerJ">
        <title>Extensive microbial diversity within the chicken gut microbiome revealed by metagenomics and culture.</title>
        <authorList>
            <person name="Gilroy R."/>
            <person name="Ravi A."/>
            <person name="Getino M."/>
            <person name="Pursley I."/>
            <person name="Horton D.L."/>
            <person name="Alikhan N.F."/>
            <person name="Baker D."/>
            <person name="Gharbi K."/>
            <person name="Hall N."/>
            <person name="Watson M."/>
            <person name="Adriaenssens E.M."/>
            <person name="Foster-Nyarko E."/>
            <person name="Jarju S."/>
            <person name="Secka A."/>
            <person name="Antonio M."/>
            <person name="Oren A."/>
            <person name="Chaudhuri R.R."/>
            <person name="La Ragione R."/>
            <person name="Hildebrand F."/>
            <person name="Pallen M.J."/>
        </authorList>
    </citation>
    <scope>NUCLEOTIDE SEQUENCE</scope>
    <source>
        <strain evidence="8">G3-8215</strain>
    </source>
</reference>
<dbReference type="EMBL" id="JADILV010000029">
    <property type="protein sequence ID" value="MBO8483309.1"/>
    <property type="molecule type" value="Genomic_DNA"/>
</dbReference>
<evidence type="ECO:0000259" key="7">
    <source>
        <dbReference type="Pfam" id="PF02837"/>
    </source>
</evidence>
<feature type="signal peptide" evidence="4">
    <location>
        <begin position="1"/>
        <end position="22"/>
    </location>
</feature>
<evidence type="ECO:0000259" key="6">
    <source>
        <dbReference type="Pfam" id="PF02836"/>
    </source>
</evidence>
<dbReference type="InterPro" id="IPR008979">
    <property type="entry name" value="Galactose-bd-like_sf"/>
</dbReference>
<dbReference type="PANTHER" id="PTHR42732:SF2">
    <property type="entry name" value="BETA-MANNOSIDASE"/>
    <property type="match status" value="1"/>
</dbReference>
<comment type="similarity">
    <text evidence="1">Belongs to the glycosyl hydrolase 2 family.</text>
</comment>
<organism evidence="8 9">
    <name type="scientific">Candidatus Cryptobacteroides avicola</name>
    <dbReference type="NCBI Taxonomy" id="2840757"/>
    <lineage>
        <taxon>Bacteria</taxon>
        <taxon>Pseudomonadati</taxon>
        <taxon>Bacteroidota</taxon>
        <taxon>Bacteroidia</taxon>
        <taxon>Bacteroidales</taxon>
        <taxon>Candidatus Cryptobacteroides</taxon>
    </lineage>
</organism>
<dbReference type="Pfam" id="PF02837">
    <property type="entry name" value="Glyco_hydro_2_N"/>
    <property type="match status" value="1"/>
</dbReference>
<evidence type="ECO:0000259" key="5">
    <source>
        <dbReference type="Pfam" id="PF00703"/>
    </source>
</evidence>
<keyword evidence="3" id="KW-0326">Glycosidase</keyword>
<feature type="domain" description="Glycoside hydrolase family 2 catalytic" evidence="6">
    <location>
        <begin position="352"/>
        <end position="484"/>
    </location>
</feature>
<reference evidence="8" key="1">
    <citation type="submission" date="2020-10" db="EMBL/GenBank/DDBJ databases">
        <authorList>
            <person name="Gilroy R."/>
        </authorList>
    </citation>
    <scope>NUCLEOTIDE SEQUENCE</scope>
    <source>
        <strain evidence="8">G3-8215</strain>
    </source>
</reference>
<feature type="chain" id="PRO_5037841598" evidence="4">
    <location>
        <begin position="23"/>
        <end position="719"/>
    </location>
</feature>
<accession>A0A940II00</accession>
<dbReference type="GO" id="GO:0004553">
    <property type="term" value="F:hydrolase activity, hydrolyzing O-glycosyl compounds"/>
    <property type="evidence" value="ECO:0007669"/>
    <property type="project" value="InterPro"/>
</dbReference>
<keyword evidence="4" id="KW-0732">Signal</keyword>
<comment type="caution">
    <text evidence="8">The sequence shown here is derived from an EMBL/GenBank/DDBJ whole genome shotgun (WGS) entry which is preliminary data.</text>
</comment>
<dbReference type="Gene3D" id="3.20.20.80">
    <property type="entry name" value="Glycosidases"/>
    <property type="match status" value="1"/>
</dbReference>
<feature type="domain" description="Glycosyl hydrolases family 2 sugar binding" evidence="7">
    <location>
        <begin position="106"/>
        <end position="182"/>
    </location>
</feature>
<dbReference type="InterPro" id="IPR006104">
    <property type="entry name" value="Glyco_hydro_2_N"/>
</dbReference>
<evidence type="ECO:0000313" key="8">
    <source>
        <dbReference type="EMBL" id="MBO8483309.1"/>
    </source>
</evidence>
<evidence type="ECO:0000256" key="2">
    <source>
        <dbReference type="ARBA" id="ARBA00022801"/>
    </source>
</evidence>
<name>A0A940II00_9BACT</name>
<dbReference type="PANTHER" id="PTHR42732">
    <property type="entry name" value="BETA-GALACTOSIDASE"/>
    <property type="match status" value="1"/>
</dbReference>
<dbReference type="InterPro" id="IPR006102">
    <property type="entry name" value="Ig-like_GH2"/>
</dbReference>
<evidence type="ECO:0000256" key="3">
    <source>
        <dbReference type="ARBA" id="ARBA00023295"/>
    </source>
</evidence>
<keyword evidence="2" id="KW-0378">Hydrolase</keyword>
<dbReference type="InterPro" id="IPR017853">
    <property type="entry name" value="GH"/>
</dbReference>
<dbReference type="InterPro" id="IPR051913">
    <property type="entry name" value="GH2_Domain-Containing"/>
</dbReference>
<dbReference type="Proteomes" id="UP000725002">
    <property type="component" value="Unassembled WGS sequence"/>
</dbReference>
<proteinExistence type="inferred from homology"/>